<keyword evidence="7" id="KW-1133">Transmembrane helix</keyword>
<evidence type="ECO:0000256" key="3">
    <source>
        <dbReference type="ARBA" id="ARBA00022525"/>
    </source>
</evidence>
<keyword evidence="7" id="KW-0472">Membrane</keyword>
<evidence type="ECO:0000256" key="5">
    <source>
        <dbReference type="ARBA" id="ARBA00023180"/>
    </source>
</evidence>
<dbReference type="InterPro" id="IPR008963">
    <property type="entry name" value="Purple_acid_Pase-like_N"/>
</dbReference>
<dbReference type="Pfam" id="PF14008">
    <property type="entry name" value="Metallophos_C"/>
    <property type="match status" value="1"/>
</dbReference>
<dbReference type="CDD" id="cd00839">
    <property type="entry name" value="MPP_PAPs"/>
    <property type="match status" value="1"/>
</dbReference>
<feature type="domain" description="Purple acid phosphatase N-terminal" evidence="10">
    <location>
        <begin position="275"/>
        <end position="385"/>
    </location>
</feature>
<keyword evidence="5" id="KW-0325">Glycoprotein</keyword>
<proteinExistence type="inferred from homology"/>
<comment type="catalytic activity">
    <reaction evidence="6">
        <text>a phosphate monoester + H2O = an alcohol + phosphate</text>
        <dbReference type="Rhea" id="RHEA:15017"/>
        <dbReference type="ChEBI" id="CHEBI:15377"/>
        <dbReference type="ChEBI" id="CHEBI:30879"/>
        <dbReference type="ChEBI" id="CHEBI:43474"/>
        <dbReference type="ChEBI" id="CHEBI:67140"/>
        <dbReference type="EC" id="3.1.3.2"/>
    </reaction>
</comment>
<dbReference type="EMBL" id="HBIM01004280">
    <property type="protein sequence ID" value="CAE0405662.1"/>
    <property type="molecule type" value="Transcribed_RNA"/>
</dbReference>
<dbReference type="Gene3D" id="2.60.40.380">
    <property type="entry name" value="Purple acid phosphatase-like, N-terminal"/>
    <property type="match status" value="1"/>
</dbReference>
<keyword evidence="7" id="KW-0812">Transmembrane</keyword>
<dbReference type="InterPro" id="IPR041792">
    <property type="entry name" value="MPP_PAP"/>
</dbReference>
<dbReference type="GO" id="GO:0046872">
    <property type="term" value="F:metal ion binding"/>
    <property type="evidence" value="ECO:0007669"/>
    <property type="project" value="InterPro"/>
</dbReference>
<evidence type="ECO:0000259" key="10">
    <source>
        <dbReference type="Pfam" id="PF16656"/>
    </source>
</evidence>
<keyword evidence="3" id="KW-0964">Secreted</keyword>
<dbReference type="PANTHER" id="PTHR45778:SF7">
    <property type="entry name" value="PURPLE ACID PHOSPHATASE"/>
    <property type="match status" value="1"/>
</dbReference>
<feature type="transmembrane region" description="Helical" evidence="7">
    <location>
        <begin position="52"/>
        <end position="75"/>
    </location>
</feature>
<dbReference type="EC" id="3.1.3.2" evidence="6"/>
<dbReference type="SUPFAM" id="SSF56300">
    <property type="entry name" value="Metallo-dependent phosphatases"/>
    <property type="match status" value="1"/>
</dbReference>
<dbReference type="Pfam" id="PF16656">
    <property type="entry name" value="Pur_ac_phosph_N"/>
    <property type="match status" value="1"/>
</dbReference>
<evidence type="ECO:0000313" key="11">
    <source>
        <dbReference type="EMBL" id="CAE0405662.1"/>
    </source>
</evidence>
<evidence type="ECO:0000256" key="6">
    <source>
        <dbReference type="RuleBase" id="RU361203"/>
    </source>
</evidence>
<evidence type="ECO:0000256" key="7">
    <source>
        <dbReference type="SAM" id="Phobius"/>
    </source>
</evidence>
<keyword evidence="4" id="KW-0732">Signal</keyword>
<comment type="subunit">
    <text evidence="2">Homodimer.</text>
</comment>
<organism evidence="11">
    <name type="scientific">Amphora coffeiformis</name>
    <dbReference type="NCBI Taxonomy" id="265554"/>
    <lineage>
        <taxon>Eukaryota</taxon>
        <taxon>Sar</taxon>
        <taxon>Stramenopiles</taxon>
        <taxon>Ochrophyta</taxon>
        <taxon>Bacillariophyta</taxon>
        <taxon>Bacillariophyceae</taxon>
        <taxon>Bacillariophycidae</taxon>
        <taxon>Thalassiophysales</taxon>
        <taxon>Catenulaceae</taxon>
        <taxon>Amphora</taxon>
    </lineage>
</organism>
<evidence type="ECO:0000256" key="2">
    <source>
        <dbReference type="ARBA" id="ARBA00011738"/>
    </source>
</evidence>
<evidence type="ECO:0000256" key="4">
    <source>
        <dbReference type="ARBA" id="ARBA00022729"/>
    </source>
</evidence>
<evidence type="ECO:0000256" key="1">
    <source>
        <dbReference type="ARBA" id="ARBA00004613"/>
    </source>
</evidence>
<comment type="subcellular location">
    <subcellularLocation>
        <location evidence="1">Secreted</location>
    </subcellularLocation>
</comment>
<protein>
    <recommendedName>
        <fullName evidence="6">Purple acid phosphatase</fullName>
        <ecNumber evidence="6">3.1.3.2</ecNumber>
    </recommendedName>
</protein>
<feature type="domain" description="Purple acid phosphatase C-terminal" evidence="9">
    <location>
        <begin position="634"/>
        <end position="701"/>
    </location>
</feature>
<reference evidence="11" key="1">
    <citation type="submission" date="2021-01" db="EMBL/GenBank/DDBJ databases">
        <authorList>
            <person name="Corre E."/>
            <person name="Pelletier E."/>
            <person name="Niang G."/>
            <person name="Scheremetjew M."/>
            <person name="Finn R."/>
            <person name="Kale V."/>
            <person name="Holt S."/>
            <person name="Cochrane G."/>
            <person name="Meng A."/>
            <person name="Brown T."/>
            <person name="Cohen L."/>
        </authorList>
    </citation>
    <scope>NUCLEOTIDE SEQUENCE</scope>
    <source>
        <strain evidence="11">CCMP127</strain>
    </source>
</reference>
<dbReference type="GO" id="GO:0005576">
    <property type="term" value="C:extracellular region"/>
    <property type="evidence" value="ECO:0007669"/>
    <property type="project" value="UniProtKB-SubCell"/>
</dbReference>
<dbReference type="Pfam" id="PF00149">
    <property type="entry name" value="Metallophos"/>
    <property type="match status" value="1"/>
</dbReference>
<dbReference type="AlphaFoldDB" id="A0A7S3L3I9"/>
<evidence type="ECO:0000259" key="8">
    <source>
        <dbReference type="Pfam" id="PF00149"/>
    </source>
</evidence>
<dbReference type="PANTHER" id="PTHR45778">
    <property type="entry name" value="PURPLE ACID PHOSPHATASE-RELATED"/>
    <property type="match status" value="1"/>
</dbReference>
<evidence type="ECO:0000259" key="9">
    <source>
        <dbReference type="Pfam" id="PF14008"/>
    </source>
</evidence>
<dbReference type="InterPro" id="IPR029052">
    <property type="entry name" value="Metallo-depent_PP-like"/>
</dbReference>
<dbReference type="SUPFAM" id="SSF49363">
    <property type="entry name" value="Purple acid phosphatase, N-terminal domain"/>
    <property type="match status" value="1"/>
</dbReference>
<dbReference type="Gene3D" id="3.60.21.10">
    <property type="match status" value="1"/>
</dbReference>
<dbReference type="InterPro" id="IPR025733">
    <property type="entry name" value="PAPs_C"/>
</dbReference>
<feature type="domain" description="Calcineurin-like phosphoesterase" evidence="8">
    <location>
        <begin position="432"/>
        <end position="618"/>
    </location>
</feature>
<dbReference type="GO" id="GO:0003993">
    <property type="term" value="F:acid phosphatase activity"/>
    <property type="evidence" value="ECO:0007669"/>
    <property type="project" value="UniProtKB-EC"/>
</dbReference>
<dbReference type="InterPro" id="IPR004843">
    <property type="entry name" value="Calcineurin-like_PHP"/>
</dbReference>
<comment type="similarity">
    <text evidence="6">Belongs to the metallophosphoesterase superfamily. Purple acid phosphatase family.</text>
</comment>
<name>A0A7S3L3I9_9STRA</name>
<accession>A0A7S3L3I9</accession>
<sequence length="709" mass="79718">MMSDCCDYNIFALHTKKKRHLYEKLDQGGDDDDDDEVPATPKSLTWHRSWRVVGLPVLVTLVVVVLLLGMIGRWIQQVWRENVYLAAHSVHHEQIPTFLSIRRPHDGTFVYALDNPLYEQLQQATLSHRDTKLQKSSSSTITVRVSSTQLHPGQDLTLQWSSVCPKKGISLWKTDWLTGQPDENIWVLYCGKGNYSQEELWQYANAYEVATVSQVQASSSCEETVALDDDDNCWHISNFPTSHRQETCQFVLYNTEWEMLVASPRINTLEAVTSPTNLHLALTHDPTQMTIQFASGKGTPIVAYADVSDASKWIDGHVPGTTTTYEAADMCMAPANETGPGKFQSPGLLHTVLLTNLQPNTQYVYKAGAQHGQGVTWSETATFTTAPWQNDTSIYPFTYLVYADQGCPLNGWFQGAAWTAAVVAKEIPSIRMVHHFGDLSYAQGAAHQWDAWMTMIEPIAKHVPYHIGIGNHEYDYTANGDGKDPTGNDMGYHPVWGNFHDDSGGECGVPASKRFQMPASDGGVFWYAHNFANLHTIVLSSEHDLSPGSVQYEWLAHDLTKVDRQVTPWVVVEIHRPLYEGEALWDQNDVGIALRMEVEHMLRDYQVDLVLAGHYHAYHRTCDGLYRNQCYKGGPMHITIGTAGAHLDEADLFDNTWSEIYIKQTYGYGRITIYNATDLDFEFIRGAAADDDPDAGKVLDSVRIHRERS</sequence>
<keyword evidence="6" id="KW-0378">Hydrolase</keyword>
<gene>
    <name evidence="11" type="ORF">ACOF00016_LOCUS3660</name>
</gene>
<dbReference type="InterPro" id="IPR015914">
    <property type="entry name" value="PAPs_N"/>
</dbReference>